<dbReference type="GO" id="GO:0005694">
    <property type="term" value="C:chromosome"/>
    <property type="evidence" value="ECO:0007669"/>
    <property type="project" value="InterPro"/>
</dbReference>
<feature type="compositionally biased region" description="Basic and acidic residues" evidence="14">
    <location>
        <begin position="903"/>
        <end position="929"/>
    </location>
</feature>
<dbReference type="Gene3D" id="6.10.250.3140">
    <property type="match status" value="1"/>
</dbReference>
<evidence type="ECO:0000256" key="3">
    <source>
        <dbReference type="ARBA" id="ARBA00022723"/>
    </source>
</evidence>
<feature type="domain" description="Helicase C-terminal" evidence="16">
    <location>
        <begin position="227"/>
        <end position="386"/>
    </location>
</feature>
<sequence length="1294" mass="147619">MDNVTEKLVQCFGHRKFKSELQERAIRAVARGVHDVYISMPTGSGKSLCFQLPAMLQDNKVAIVFSPLLALIKDQIDHLTKIKISAESINSKMTTKDRERVLNDLRSMRPNTKFLYVTPEQAATETFKSLIEHLVKYKKVSYIIVDEAHCVSEWGHDFRPDYLKLGNLREKYRSIPWVALTATASAEVAKDILENLKLLQPVAQYKTPSFRRNLFYDVVYQNCIQDEIGDLVDFLKKNLNNDESVKPKDRSVAIVYCRTRDQTEEMSSMLTKKGLKSLAYHGGMRAADRVSVQEQWSNGECGCVCATVSFGMGVDKATVRVVVHWGLAQNVAAYYQESGRAGRDGKPACCRIYYCRTERNAVDFLLKSELARSKTPEQKQRCKNAYKSFEIMVKYCEEVKCRHRMFADYFGEEAPKCISRCDVCKDARAVRRALEQHQRRAMSATIGQGGFVTHSDPADLYGEGRVGQIKESRAYYDDGSDESEGEGDRRRVADETRSLIIKEFANRKKNLGKDKNVNNNAESAKYSKCKAAESTENKVNGLTLTGRESYLSLLTDALRNNLEDVKNFDDPVYKLSRQDIEDCAVQLEYEAFSKSTVISLYRRAMTKLISSVRSCKDCLYMDLKIYEPKKPDTLLEFVREHERKKEETHNYGFITASQLDSNHMDYDNKPKSLSIADKETKRKANSFKRDPLTQTKLQNFFLGTKSQESPVVITDDSEDEGGLVIDENARSNHSDSTFKLEEADVSIVEEDSNKTMKIDHETESDTESNIGEHTKTLVINITLQGIPSKSKDKKSSDEVNTANNNGELKMDDSGEKSKPTAKRKIKALFGESSDSEIDSDCNKKIKLSQDTYAANKSSTDKECEKRSSKKSNKRYKDRNSSQSDTDREKSDKKHKHRKSSQSDTDRDKNDKNVSKHKDRHLQTDTDRKGITKHHNKKKSHTDVTDLEKEKCKEKTSSQSNDREKTSSKHKSRKSSQSGTSREKEDKHKDRKSLQTEDELLIKDKTCNDSQINDIDETLILSSDTSVEKVLDDDETVLDNNHKTNDYIDSVKKESKHLENSEKLEGKPLDKAHQLSLEADKVLMALKQFSEIKSDPEPEVKLNNDEKASDSENSTVTLKSPTKHGTKDNVKGELTFSSSAKSLNRHNNDIKKEHLNNKDKIIAQKEPPEKKESRNDKNDLDKEKRKEIIENSTEKRKTENSKKKDRAHYKEKKTEKVDVAGLVVKLLMPYYKKKKINSRDLFKITARHIVHQLLAIQVTEEAAINMLLKKAFSSKDLIIENESDLEKKLILSKNM</sequence>
<feature type="compositionally biased region" description="Basic and acidic residues" evidence="14">
    <location>
        <begin position="980"/>
        <end position="1006"/>
    </location>
</feature>
<dbReference type="RefSeq" id="XP_023950860.1">
    <property type="nucleotide sequence ID" value="XM_024095092.2"/>
</dbReference>
<dbReference type="FunFam" id="3.40.50.300:FF:000444">
    <property type="entry name" value="ATP-dependent DNA helicase"/>
    <property type="match status" value="1"/>
</dbReference>
<feature type="compositionally biased region" description="Basic and acidic residues" evidence="14">
    <location>
        <begin position="1145"/>
        <end position="1201"/>
    </location>
</feature>
<keyword evidence="4" id="KW-0547">Nucleotide-binding</keyword>
<evidence type="ECO:0000313" key="18">
    <source>
        <dbReference type="RefSeq" id="XP_023950860.1"/>
    </source>
</evidence>
<dbReference type="InterPro" id="IPR004589">
    <property type="entry name" value="DNA_helicase_ATP-dep_RecQ"/>
</dbReference>
<keyword evidence="5" id="KW-0378">Hydrolase</keyword>
<evidence type="ECO:0000256" key="6">
    <source>
        <dbReference type="ARBA" id="ARBA00022806"/>
    </source>
</evidence>
<dbReference type="Gene3D" id="3.40.50.300">
    <property type="entry name" value="P-loop containing nucleotide triphosphate hydrolases"/>
    <property type="match status" value="2"/>
</dbReference>
<dbReference type="GO" id="GO:0016787">
    <property type="term" value="F:hydrolase activity"/>
    <property type="evidence" value="ECO:0007669"/>
    <property type="project" value="UniProtKB-KW"/>
</dbReference>
<protein>
    <recommendedName>
        <fullName evidence="12">DNA 3'-5' helicase</fullName>
        <ecNumber evidence="12">5.6.2.4</ecNumber>
    </recommendedName>
</protein>
<keyword evidence="10" id="KW-0539">Nucleus</keyword>
<feature type="compositionally biased region" description="Polar residues" evidence="14">
    <location>
        <begin position="1110"/>
        <end position="1119"/>
    </location>
</feature>
<evidence type="ECO:0000256" key="13">
    <source>
        <dbReference type="ARBA" id="ARBA00049360"/>
    </source>
</evidence>
<feature type="compositionally biased region" description="Basic residues" evidence="14">
    <location>
        <begin position="867"/>
        <end position="876"/>
    </location>
</feature>
<comment type="catalytic activity">
    <reaction evidence="11">
        <text>Couples ATP hydrolysis with the unwinding of duplex DNA by translocating in the 3'-5' direction.</text>
        <dbReference type="EC" id="5.6.2.4"/>
    </reaction>
</comment>
<dbReference type="Pfam" id="PF00270">
    <property type="entry name" value="DEAD"/>
    <property type="match status" value="1"/>
</dbReference>
<dbReference type="InterPro" id="IPR001650">
    <property type="entry name" value="Helicase_C-like"/>
</dbReference>
<dbReference type="InterPro" id="IPR011545">
    <property type="entry name" value="DEAD/DEAH_box_helicase_dom"/>
</dbReference>
<dbReference type="GO" id="GO:0005634">
    <property type="term" value="C:nucleus"/>
    <property type="evidence" value="ECO:0007669"/>
    <property type="project" value="UniProtKB-SubCell"/>
</dbReference>
<dbReference type="SMART" id="SM00490">
    <property type="entry name" value="HELICc"/>
    <property type="match status" value="1"/>
</dbReference>
<keyword evidence="17" id="KW-1185">Reference proteome</keyword>
<feature type="compositionally biased region" description="Basic residues" evidence="14">
    <location>
        <begin position="930"/>
        <end position="939"/>
    </location>
</feature>
<keyword evidence="7" id="KW-0067">ATP-binding</keyword>
<dbReference type="PROSITE" id="PS51192">
    <property type="entry name" value="HELICASE_ATP_BIND_1"/>
    <property type="match status" value="1"/>
</dbReference>
<dbReference type="PANTHER" id="PTHR13710:SF152">
    <property type="entry name" value="ATP-DEPENDENT DNA HELICASE Q5"/>
    <property type="match status" value="1"/>
</dbReference>
<evidence type="ECO:0000259" key="16">
    <source>
        <dbReference type="PROSITE" id="PS51194"/>
    </source>
</evidence>
<comment type="similarity">
    <text evidence="2">Belongs to the helicase family. RecQ subfamily.</text>
</comment>
<dbReference type="InterPro" id="IPR002464">
    <property type="entry name" value="DNA/RNA_helicase_DEAH_CS"/>
</dbReference>
<dbReference type="GO" id="GO:0009378">
    <property type="term" value="F:four-way junction helicase activity"/>
    <property type="evidence" value="ECO:0007669"/>
    <property type="project" value="TreeGrafter"/>
</dbReference>
<dbReference type="GO" id="GO:0005524">
    <property type="term" value="F:ATP binding"/>
    <property type="evidence" value="ECO:0007669"/>
    <property type="project" value="UniProtKB-KW"/>
</dbReference>
<dbReference type="GO" id="GO:0006355">
    <property type="term" value="P:regulation of DNA-templated transcription"/>
    <property type="evidence" value="ECO:0007669"/>
    <property type="project" value="InterPro"/>
</dbReference>
<dbReference type="GO" id="GO:0005737">
    <property type="term" value="C:cytoplasm"/>
    <property type="evidence" value="ECO:0007669"/>
    <property type="project" value="TreeGrafter"/>
</dbReference>
<dbReference type="SMART" id="SM00487">
    <property type="entry name" value="DEXDc"/>
    <property type="match status" value="1"/>
</dbReference>
<comment type="subcellular location">
    <subcellularLocation>
        <location evidence="1">Nucleus</location>
    </subcellularLocation>
</comment>
<evidence type="ECO:0000313" key="17">
    <source>
        <dbReference type="Proteomes" id="UP001652582"/>
    </source>
</evidence>
<dbReference type="InterPro" id="IPR014001">
    <property type="entry name" value="Helicase_ATP-bd"/>
</dbReference>
<feature type="compositionally biased region" description="Basic and acidic residues" evidence="14">
    <location>
        <begin position="751"/>
        <end position="763"/>
    </location>
</feature>
<evidence type="ECO:0000256" key="5">
    <source>
        <dbReference type="ARBA" id="ARBA00022801"/>
    </source>
</evidence>
<dbReference type="KEGG" id="bany:112055096"/>
<dbReference type="NCBIfam" id="TIGR00614">
    <property type="entry name" value="recQ_fam"/>
    <property type="match status" value="1"/>
</dbReference>
<keyword evidence="8" id="KW-0238">DNA-binding</keyword>
<evidence type="ECO:0000256" key="2">
    <source>
        <dbReference type="ARBA" id="ARBA00005446"/>
    </source>
</evidence>
<comment type="catalytic activity">
    <reaction evidence="13">
        <text>ATP + H2O = ADP + phosphate + H(+)</text>
        <dbReference type="Rhea" id="RHEA:13065"/>
        <dbReference type="ChEBI" id="CHEBI:15377"/>
        <dbReference type="ChEBI" id="CHEBI:15378"/>
        <dbReference type="ChEBI" id="CHEBI:30616"/>
        <dbReference type="ChEBI" id="CHEBI:43474"/>
        <dbReference type="ChEBI" id="CHEBI:456216"/>
    </reaction>
</comment>
<feature type="region of interest" description="Disordered" evidence="14">
    <location>
        <begin position="473"/>
        <end position="492"/>
    </location>
</feature>
<keyword evidence="6 18" id="KW-0347">Helicase</keyword>
<feature type="region of interest" description="Disordered" evidence="14">
    <location>
        <begin position="1049"/>
        <end position="1071"/>
    </location>
</feature>
<feature type="compositionally biased region" description="Basic and acidic residues" evidence="14">
    <location>
        <begin position="940"/>
        <end position="966"/>
    </location>
</feature>
<evidence type="ECO:0000256" key="10">
    <source>
        <dbReference type="ARBA" id="ARBA00023242"/>
    </source>
</evidence>
<dbReference type="GO" id="GO:0046872">
    <property type="term" value="F:metal ion binding"/>
    <property type="evidence" value="ECO:0007669"/>
    <property type="project" value="UniProtKB-KW"/>
</dbReference>
<evidence type="ECO:0000256" key="7">
    <source>
        <dbReference type="ARBA" id="ARBA00022840"/>
    </source>
</evidence>
<feature type="compositionally biased region" description="Basic and acidic residues" evidence="14">
    <location>
        <begin position="808"/>
        <end position="818"/>
    </location>
</feature>
<name>A0A6J1NT37_BICAN</name>
<proteinExistence type="inferred from homology"/>
<evidence type="ECO:0000256" key="8">
    <source>
        <dbReference type="ARBA" id="ARBA00023125"/>
    </source>
</evidence>
<dbReference type="EC" id="5.6.2.4" evidence="12"/>
<dbReference type="Pfam" id="PF00271">
    <property type="entry name" value="Helicase_C"/>
    <property type="match status" value="1"/>
</dbReference>
<dbReference type="GO" id="GO:0000724">
    <property type="term" value="P:double-strand break repair via homologous recombination"/>
    <property type="evidence" value="ECO:0007669"/>
    <property type="project" value="TreeGrafter"/>
</dbReference>
<dbReference type="GO" id="GO:0043138">
    <property type="term" value="F:3'-5' DNA helicase activity"/>
    <property type="evidence" value="ECO:0007669"/>
    <property type="project" value="UniProtKB-EC"/>
</dbReference>
<dbReference type="OrthoDB" id="10261556at2759"/>
<dbReference type="InterPro" id="IPR013257">
    <property type="entry name" value="SRI"/>
</dbReference>
<dbReference type="InterPro" id="IPR027417">
    <property type="entry name" value="P-loop_NTPase"/>
</dbReference>
<dbReference type="InterPro" id="IPR032284">
    <property type="entry name" value="RecQ_Zn-bd"/>
</dbReference>
<evidence type="ECO:0000256" key="11">
    <source>
        <dbReference type="ARBA" id="ARBA00034617"/>
    </source>
</evidence>
<evidence type="ECO:0000256" key="14">
    <source>
        <dbReference type="SAM" id="MobiDB-lite"/>
    </source>
</evidence>
<dbReference type="PANTHER" id="PTHR13710">
    <property type="entry name" value="DNA HELICASE RECQ FAMILY MEMBER"/>
    <property type="match status" value="1"/>
</dbReference>
<dbReference type="PROSITE" id="PS51194">
    <property type="entry name" value="HELICASE_CTER"/>
    <property type="match status" value="1"/>
</dbReference>
<dbReference type="CTD" id="39594"/>
<evidence type="ECO:0000256" key="12">
    <source>
        <dbReference type="ARBA" id="ARBA00034808"/>
    </source>
</evidence>
<feature type="region of interest" description="Disordered" evidence="14">
    <location>
        <begin position="851"/>
        <end position="1006"/>
    </location>
</feature>
<dbReference type="Pfam" id="PF08236">
    <property type="entry name" value="SRI"/>
    <property type="match status" value="1"/>
</dbReference>
<dbReference type="Pfam" id="PF16124">
    <property type="entry name" value="RecQ_Zn_bind"/>
    <property type="match status" value="1"/>
</dbReference>
<organism evidence="17 18">
    <name type="scientific">Bicyclus anynana</name>
    <name type="common">Squinting bush brown butterfly</name>
    <dbReference type="NCBI Taxonomy" id="110368"/>
    <lineage>
        <taxon>Eukaryota</taxon>
        <taxon>Metazoa</taxon>
        <taxon>Ecdysozoa</taxon>
        <taxon>Arthropoda</taxon>
        <taxon>Hexapoda</taxon>
        <taxon>Insecta</taxon>
        <taxon>Pterygota</taxon>
        <taxon>Neoptera</taxon>
        <taxon>Endopterygota</taxon>
        <taxon>Lepidoptera</taxon>
        <taxon>Glossata</taxon>
        <taxon>Ditrysia</taxon>
        <taxon>Papilionoidea</taxon>
        <taxon>Nymphalidae</taxon>
        <taxon>Satyrinae</taxon>
        <taxon>Satyrini</taxon>
        <taxon>Mycalesina</taxon>
        <taxon>Bicyclus</taxon>
    </lineage>
</organism>
<keyword evidence="9" id="KW-0413">Isomerase</keyword>
<evidence type="ECO:0000259" key="15">
    <source>
        <dbReference type="PROSITE" id="PS51192"/>
    </source>
</evidence>
<gene>
    <name evidence="18" type="primary">LOC112055096</name>
</gene>
<dbReference type="PROSITE" id="PS00690">
    <property type="entry name" value="DEAH_ATP_HELICASE"/>
    <property type="match status" value="1"/>
</dbReference>
<evidence type="ECO:0000256" key="1">
    <source>
        <dbReference type="ARBA" id="ARBA00004123"/>
    </source>
</evidence>
<feature type="region of interest" description="Disordered" evidence="14">
    <location>
        <begin position="751"/>
        <end position="773"/>
    </location>
</feature>
<reference evidence="18" key="1">
    <citation type="submission" date="2025-08" db="UniProtKB">
        <authorList>
            <consortium name="RefSeq"/>
        </authorList>
    </citation>
    <scope>IDENTIFICATION</scope>
</reference>
<dbReference type="GO" id="GO:0003677">
    <property type="term" value="F:DNA binding"/>
    <property type="evidence" value="ECO:0007669"/>
    <property type="project" value="UniProtKB-KW"/>
</dbReference>
<dbReference type="GeneID" id="112055096"/>
<evidence type="ECO:0000256" key="9">
    <source>
        <dbReference type="ARBA" id="ARBA00023235"/>
    </source>
</evidence>
<evidence type="ECO:0000256" key="4">
    <source>
        <dbReference type="ARBA" id="ARBA00022741"/>
    </source>
</evidence>
<feature type="compositionally biased region" description="Basic and acidic residues" evidence="14">
    <location>
        <begin position="1089"/>
        <end position="1109"/>
    </location>
</feature>
<dbReference type="SUPFAM" id="SSF52540">
    <property type="entry name" value="P-loop containing nucleoside triphosphate hydrolases"/>
    <property type="match status" value="1"/>
</dbReference>
<feature type="region of interest" description="Disordered" evidence="14">
    <location>
        <begin position="1089"/>
        <end position="1209"/>
    </location>
</feature>
<feature type="domain" description="Helicase ATP-binding" evidence="15">
    <location>
        <begin position="27"/>
        <end position="202"/>
    </location>
</feature>
<dbReference type="Proteomes" id="UP001652582">
    <property type="component" value="Chromosome 9"/>
</dbReference>
<accession>A0A6J1NT37</accession>
<keyword evidence="3" id="KW-0479">Metal-binding</keyword>
<feature type="region of interest" description="Disordered" evidence="14">
    <location>
        <begin position="787"/>
        <end position="821"/>
    </location>
</feature>